<dbReference type="OrthoDB" id="5584477at2759"/>
<evidence type="ECO:0000313" key="2">
    <source>
        <dbReference type="EMBL" id="RDX52922.1"/>
    </source>
</evidence>
<proteinExistence type="predicted"/>
<name>A0A371DK66_9APHY</name>
<feature type="non-terminal residue" evidence="2">
    <location>
        <position position="1"/>
    </location>
</feature>
<accession>A0A371DK66</accession>
<reference evidence="2 3" key="1">
    <citation type="journal article" date="2018" name="Biotechnol. Biofuels">
        <title>Integrative visual omics of the white-rot fungus Polyporus brumalis exposes the biotechnological potential of its oxidative enzymes for delignifying raw plant biomass.</title>
        <authorList>
            <person name="Miyauchi S."/>
            <person name="Rancon A."/>
            <person name="Drula E."/>
            <person name="Hage H."/>
            <person name="Chaduli D."/>
            <person name="Favel A."/>
            <person name="Grisel S."/>
            <person name="Henrissat B."/>
            <person name="Herpoel-Gimbert I."/>
            <person name="Ruiz-Duenas F.J."/>
            <person name="Chevret D."/>
            <person name="Hainaut M."/>
            <person name="Lin J."/>
            <person name="Wang M."/>
            <person name="Pangilinan J."/>
            <person name="Lipzen A."/>
            <person name="Lesage-Meessen L."/>
            <person name="Navarro D."/>
            <person name="Riley R."/>
            <person name="Grigoriev I.V."/>
            <person name="Zhou S."/>
            <person name="Raouche S."/>
            <person name="Rosso M.N."/>
        </authorList>
    </citation>
    <scope>NUCLEOTIDE SEQUENCE [LARGE SCALE GENOMIC DNA]</scope>
    <source>
        <strain evidence="2 3">BRFM 1820</strain>
    </source>
</reference>
<dbReference type="Proteomes" id="UP000256964">
    <property type="component" value="Unassembled WGS sequence"/>
</dbReference>
<dbReference type="InterPro" id="IPR040976">
    <property type="entry name" value="Pkinase_fungal"/>
</dbReference>
<dbReference type="AlphaFoldDB" id="A0A371DK66"/>
<gene>
    <name evidence="2" type="ORF">OH76DRAFT_1307730</name>
</gene>
<keyword evidence="3" id="KW-1185">Reference proteome</keyword>
<evidence type="ECO:0000313" key="3">
    <source>
        <dbReference type="Proteomes" id="UP000256964"/>
    </source>
</evidence>
<feature type="domain" description="Fungal-type protein kinase" evidence="1">
    <location>
        <begin position="204"/>
        <end position="389"/>
    </location>
</feature>
<organism evidence="2 3">
    <name type="scientific">Lentinus brumalis</name>
    <dbReference type="NCBI Taxonomy" id="2498619"/>
    <lineage>
        <taxon>Eukaryota</taxon>
        <taxon>Fungi</taxon>
        <taxon>Dikarya</taxon>
        <taxon>Basidiomycota</taxon>
        <taxon>Agaricomycotina</taxon>
        <taxon>Agaricomycetes</taxon>
        <taxon>Polyporales</taxon>
        <taxon>Polyporaceae</taxon>
        <taxon>Lentinus</taxon>
    </lineage>
</organism>
<dbReference type="InterPro" id="IPR011009">
    <property type="entry name" value="Kinase-like_dom_sf"/>
</dbReference>
<dbReference type="SUPFAM" id="SSF56112">
    <property type="entry name" value="Protein kinase-like (PK-like)"/>
    <property type="match status" value="1"/>
</dbReference>
<evidence type="ECO:0000259" key="1">
    <source>
        <dbReference type="Pfam" id="PF17667"/>
    </source>
</evidence>
<feature type="non-terminal residue" evidence="2">
    <location>
        <position position="397"/>
    </location>
</feature>
<protein>
    <recommendedName>
        <fullName evidence="1">Fungal-type protein kinase domain-containing protein</fullName>
    </recommendedName>
</protein>
<sequence length="397" mass="45536">DTLFTVQILTAAYVIIVHKSTIRLSRWERSGAVFSRNVDYIENPSVLAEIFWLGAGLPDVLTDVQLGIDPTATPILPGSTEYNLMDRLAEPRADDFPYDEGAVIEGDPDDPSRVFKYVRETLTDSLQRWKDSPFCATSRWKVSVPTKDGGTREFLIGPPFYYCNKPDVDARNGRVYVAIDCATEKFVFLKDVWRFKDVDHVSEREGLVLKRLNEAGVPYVPTLLCDAELPDQRTNTPQILESYQEDEEIVEAPPELQHYRMVVSEVCFAMSSWFKTGRQLVSTIRDCVVAHSRAVEVLGRIHCDISPGNIMAYPRLEVSPETGKPTVRWEGMLIDWELNRRLKEDSHVPYRMTLQRTWAFVSHEYLQDRNKVLVISDELESFLYALLYIAVRFLRSN</sequence>
<dbReference type="EMBL" id="KZ857389">
    <property type="protein sequence ID" value="RDX52922.1"/>
    <property type="molecule type" value="Genomic_DNA"/>
</dbReference>
<dbReference type="Gene3D" id="1.10.510.10">
    <property type="entry name" value="Transferase(Phosphotransferase) domain 1"/>
    <property type="match status" value="1"/>
</dbReference>
<dbReference type="Pfam" id="PF17667">
    <property type="entry name" value="Pkinase_fungal"/>
    <property type="match status" value="1"/>
</dbReference>